<organism evidence="3 4">
    <name type="scientific">Patella caerulea</name>
    <name type="common">Rayed Mediterranean limpet</name>
    <dbReference type="NCBI Taxonomy" id="87958"/>
    <lineage>
        <taxon>Eukaryota</taxon>
        <taxon>Metazoa</taxon>
        <taxon>Spiralia</taxon>
        <taxon>Lophotrochozoa</taxon>
        <taxon>Mollusca</taxon>
        <taxon>Gastropoda</taxon>
        <taxon>Patellogastropoda</taxon>
        <taxon>Patelloidea</taxon>
        <taxon>Patellidae</taxon>
        <taxon>Patella</taxon>
    </lineage>
</organism>
<evidence type="ECO:0000313" key="3">
    <source>
        <dbReference type="EMBL" id="KAK6173234.1"/>
    </source>
</evidence>
<dbReference type="InterPro" id="IPR021773">
    <property type="entry name" value="TPC11"/>
</dbReference>
<dbReference type="InterPro" id="IPR012880">
    <property type="entry name" value="Gryzun"/>
</dbReference>
<feature type="domain" description="Trafficking protein particle complex subunit 11" evidence="2">
    <location>
        <begin position="262"/>
        <end position="517"/>
    </location>
</feature>
<reference evidence="3 4" key="1">
    <citation type="submission" date="2024-01" db="EMBL/GenBank/DDBJ databases">
        <title>The genome of the rayed Mediterranean limpet Patella caerulea (Linnaeus, 1758).</title>
        <authorList>
            <person name="Anh-Thu Weber A."/>
            <person name="Halstead-Nussloch G."/>
        </authorList>
    </citation>
    <scope>NUCLEOTIDE SEQUENCE [LARGE SCALE GENOMIC DNA]</scope>
    <source>
        <strain evidence="3">AATW-2023a</strain>
        <tissue evidence="3">Whole specimen</tissue>
    </source>
</reference>
<protein>
    <recommendedName>
        <fullName evidence="5">Trafficking protein particle complex subunit 11</fullName>
    </recommendedName>
</protein>
<evidence type="ECO:0000259" key="1">
    <source>
        <dbReference type="Pfam" id="PF07919"/>
    </source>
</evidence>
<name>A0AAN8PCQ5_PATCE</name>
<dbReference type="Pfam" id="PF07919">
    <property type="entry name" value="Gryzun"/>
    <property type="match status" value="1"/>
</dbReference>
<accession>A0AAN8PCQ5</accession>
<keyword evidence="4" id="KW-1185">Reference proteome</keyword>
<dbReference type="PANTHER" id="PTHR14374:SF0">
    <property type="entry name" value="TRAFFICKING PROTEIN PARTICLE COMPLEX SUBUNIT 11"/>
    <property type="match status" value="1"/>
</dbReference>
<evidence type="ECO:0000259" key="2">
    <source>
        <dbReference type="Pfam" id="PF11817"/>
    </source>
</evidence>
<gene>
    <name evidence="3" type="ORF">SNE40_016723</name>
</gene>
<sequence length="1128" mass="128257">MSWANELPAELLCRPTGLVVLTGLDITYNAIHKSIWDSFCNNRRSDRVPLKFNVMEADHVYPKSKSKRTSYQWYIPKGILKRSWMKKHLNEVPAVVVVFFDLDWDESLWKEKQMECATRVEIVRNSLQGQGTKVSVVLIQKNTPLPPGEDLIASERAASLCSMCDISAKSLYVLPHTDHLIGYTIRLENAFYEQSQSYYHTEARKVKSHKDFLNKTTHQLLYVRHQFKIAFFNELKQDTHTSLKHYKQAYGYMLDLRMYDTNMLEIKTMAGFLNYKLCRLSFQHNTPLDAIAQFRKHIDFFKSRTGTPELAFENSAWMSKQFQVFGDLFDEAIKLGLTALQTQHPGFYYQQAANHSITRKQLCQALCTHTGDLPQNTVLDGLDNLEYFGQRPWRQGHQSIDPPDAQKERDGIIALQIREKQEDHCWIIIPLLSSAVAQFKKYKSPRMKRHLMVQMGEEYFHAKDYGKALMLLNKVMWDYRTERWSPILTSILNLSLKCAYLTARIQDYISTCMELIGQYSQCSIEDKSRIEKNIFKVMSNELPDPEPGLEQTAVESAKTQWLTAKSSPNLFTIEMSTLVSFIECKARFIGETTSADSKVKLEVCLRVSCPQPIRFSKLSVLFNNQIHNSKCEMSDGRGITAASSPLEADGADLYLLPGKPRTYSFSFLPSAEDVGRQIEISSVALELGNSDNGCCAVLRWVGTGADASGTTSNTMFKQPITPFSVTPVKTTDTEKWLQFKTNPIIKVVSRQAKLDMTLIHQAPSLLNEFYQVQIVIQNKEDSKITDVSLYIALQNEQEYPQDPGAHISIDKASFNGKMQVNEELVLPDLEPGQKLEKCFFMKCFQPGARSILTKVKYTVSVTVGIQSLTCYCIKEESINLTTVSPFDVSINLQSMKFEPMEALHAEEPFLLNPEISCSSPWPIELKTSEVQLSEYIKTLSEKHESQIVGVNLKKSECAAECLCLVSLATIQPSVSLGTYTVHWRRKTDDKNKGLPFVSTSFPLPTVNIEHIPISVGLKLPAYGSVKTLLPTCYVVKNRTPYIQEIEVNMDASDNFMFAGNKHTHFRVLPGTDYILKYNLFPLVAGHLALPKLHVNMVRYPNTMDEIIQKMLPTHIFIRPIGKSIILPA</sequence>
<dbReference type="Proteomes" id="UP001347796">
    <property type="component" value="Unassembled WGS sequence"/>
</dbReference>
<dbReference type="AlphaFoldDB" id="A0AAN8PCQ5"/>
<evidence type="ECO:0000313" key="4">
    <source>
        <dbReference type="Proteomes" id="UP001347796"/>
    </source>
</evidence>
<dbReference type="EMBL" id="JAZGQO010000011">
    <property type="protein sequence ID" value="KAK6173234.1"/>
    <property type="molecule type" value="Genomic_DNA"/>
</dbReference>
<proteinExistence type="predicted"/>
<dbReference type="PANTHER" id="PTHR14374">
    <property type="entry name" value="FOIE GRAS"/>
    <property type="match status" value="1"/>
</dbReference>
<comment type="caution">
    <text evidence="3">The sequence shown here is derived from an EMBL/GenBank/DDBJ whole genome shotgun (WGS) entry which is preliminary data.</text>
</comment>
<dbReference type="Pfam" id="PF11817">
    <property type="entry name" value="Foie-gras_1"/>
    <property type="match status" value="1"/>
</dbReference>
<evidence type="ECO:0008006" key="5">
    <source>
        <dbReference type="Google" id="ProtNLM"/>
    </source>
</evidence>
<feature type="domain" description="Gryzun putative trafficking through Golgi" evidence="1">
    <location>
        <begin position="979"/>
        <end position="1095"/>
    </location>
</feature>